<dbReference type="PATRIC" id="fig|504832.7.peg.293"/>
<dbReference type="InterPro" id="IPR002744">
    <property type="entry name" value="MIP18-like"/>
</dbReference>
<gene>
    <name evidence="3" type="ordered locus">OCA5_c02770</name>
</gene>
<dbReference type="InterPro" id="IPR052339">
    <property type="entry name" value="Fe-S_Maturation_MIP18"/>
</dbReference>
<dbReference type="AlphaFoldDB" id="B6JAM0"/>
<dbReference type="KEGG" id="oca:OCAR_4240"/>
<dbReference type="PANTHER" id="PTHR42831">
    <property type="entry name" value="FE-S PROTEIN MATURATION AUXILIARY FACTOR YITW"/>
    <property type="match status" value="1"/>
</dbReference>
<dbReference type="Gene3D" id="3.30.1370.70">
    <property type="entry name" value="Scaffold protein Nfu/NifU, N-terminal domain"/>
    <property type="match status" value="1"/>
</dbReference>
<evidence type="ECO:0000256" key="1">
    <source>
        <dbReference type="SAM" id="MobiDB-lite"/>
    </source>
</evidence>
<dbReference type="STRING" id="504832.OCA5_c02770"/>
<reference evidence="3 4" key="1">
    <citation type="journal article" date="2011" name="J. Bacteriol.">
        <title>Complete genome sequences of the chemolithoautotrophic Oligotropha carboxidovorans strains OM4 and OM5.</title>
        <authorList>
            <person name="Volland S."/>
            <person name="Rachinger M."/>
            <person name="Strittmatter A."/>
            <person name="Daniel R."/>
            <person name="Gottschalk G."/>
            <person name="Meyer O."/>
        </authorList>
    </citation>
    <scope>NUCLEOTIDE SEQUENCE [LARGE SCALE GENOMIC DNA]</scope>
    <source>
        <strain evidence="4">ATCC 49405 / DSM 1227 / KCTC 32145 / OM5</strain>
    </source>
</reference>
<dbReference type="eggNOG" id="COG2151">
    <property type="taxonomic scope" value="Bacteria"/>
</dbReference>
<dbReference type="KEGG" id="ocg:OCA5_c02770"/>
<dbReference type="EMBL" id="CP002826">
    <property type="protein sequence ID" value="AEI05006.1"/>
    <property type="molecule type" value="Genomic_DNA"/>
</dbReference>
<dbReference type="SUPFAM" id="SSF117916">
    <property type="entry name" value="Fe-S cluster assembly (FSCA) domain-like"/>
    <property type="match status" value="1"/>
</dbReference>
<sequence length="210" mass="22384">MFIQTEETPDPERMKFLPGREVLPEGTLNLKSREHAGSSPLAEQLFAIPGVAGVLLNKDSIVVTRSDSDWQHLKPAILGVIMEHFMSGAPVLRAPPAAPERTAESDGGETDATGRIREALRKVIDPELGYNIVDLGLIYDVTVASGGVTIVTMTTTTPGCPATNYLKAGAGEAASSVDGVEFVDVKLTYEPRWSPDMMTPEAKAHLGIGS</sequence>
<evidence type="ECO:0000313" key="3">
    <source>
        <dbReference type="EMBL" id="AEI05006.1"/>
    </source>
</evidence>
<organism evidence="3 4">
    <name type="scientific">Afipia carboxidovorans (strain ATCC 49405 / DSM 1227 / KCTC 32145 / OM5)</name>
    <name type="common">Oligotropha carboxidovorans</name>
    <dbReference type="NCBI Taxonomy" id="504832"/>
    <lineage>
        <taxon>Bacteria</taxon>
        <taxon>Pseudomonadati</taxon>
        <taxon>Pseudomonadota</taxon>
        <taxon>Alphaproteobacteria</taxon>
        <taxon>Hyphomicrobiales</taxon>
        <taxon>Nitrobacteraceae</taxon>
        <taxon>Afipia</taxon>
    </lineage>
</organism>
<dbReference type="RefSeq" id="WP_012561420.1">
    <property type="nucleotide sequence ID" value="NC_011386.1"/>
</dbReference>
<proteinExistence type="predicted"/>
<dbReference type="InterPro" id="IPR036498">
    <property type="entry name" value="Nfu/NifU_N_sf"/>
</dbReference>
<dbReference type="Pfam" id="PF08712">
    <property type="entry name" value="Nfu_N"/>
    <property type="match status" value="1"/>
</dbReference>
<dbReference type="InterPro" id="IPR034904">
    <property type="entry name" value="FSCA_dom_sf"/>
</dbReference>
<evidence type="ECO:0000259" key="2">
    <source>
        <dbReference type="SMART" id="SM00932"/>
    </source>
</evidence>
<feature type="region of interest" description="Disordered" evidence="1">
    <location>
        <begin position="93"/>
        <end position="113"/>
    </location>
</feature>
<protein>
    <recommendedName>
        <fullName evidence="2">Scaffold protein Nfu/NifU N-terminal domain-containing protein</fullName>
    </recommendedName>
</protein>
<accession>B6JAM0</accession>
<dbReference type="InterPro" id="IPR014824">
    <property type="entry name" value="Nfu/NifU_N"/>
</dbReference>
<dbReference type="Proteomes" id="UP000007730">
    <property type="component" value="Chromosome"/>
</dbReference>
<dbReference type="Pfam" id="PF01883">
    <property type="entry name" value="FeS_assembly_P"/>
    <property type="match status" value="1"/>
</dbReference>
<evidence type="ECO:0000313" key="4">
    <source>
        <dbReference type="Proteomes" id="UP000007730"/>
    </source>
</evidence>
<name>B6JAM0_AFIC5</name>
<dbReference type="Gene3D" id="3.30.300.130">
    <property type="entry name" value="Fe-S cluster assembly (FSCA)"/>
    <property type="match status" value="1"/>
</dbReference>
<dbReference type="SMART" id="SM00932">
    <property type="entry name" value="Nfu_N"/>
    <property type="match status" value="1"/>
</dbReference>
<keyword evidence="4" id="KW-1185">Reference proteome</keyword>
<dbReference type="HOGENOM" id="CLU_1292180_0_0_5"/>
<dbReference type="OrthoDB" id="9805360at2"/>
<dbReference type="PANTHER" id="PTHR42831:SF1">
    <property type="entry name" value="FE-S PROTEIN MATURATION AUXILIARY FACTOR YITW"/>
    <property type="match status" value="1"/>
</dbReference>
<feature type="domain" description="Scaffold protein Nfu/NifU N-terminal" evidence="2">
    <location>
        <begin position="3"/>
        <end position="88"/>
    </location>
</feature>
<dbReference type="SUPFAM" id="SSF110836">
    <property type="entry name" value="Hypothetical protein SAV1430"/>
    <property type="match status" value="1"/>
</dbReference>